<dbReference type="InterPro" id="IPR036942">
    <property type="entry name" value="Beta-barrel_TonB_sf"/>
</dbReference>
<evidence type="ECO:0000313" key="15">
    <source>
        <dbReference type="Proteomes" id="UP001431181"/>
    </source>
</evidence>
<keyword evidence="7 11" id="KW-0798">TonB box</keyword>
<keyword evidence="9 10" id="KW-0998">Cell outer membrane</keyword>
<dbReference type="InterPro" id="IPR012910">
    <property type="entry name" value="Plug_dom"/>
</dbReference>
<evidence type="ECO:0000256" key="7">
    <source>
        <dbReference type="ARBA" id="ARBA00023077"/>
    </source>
</evidence>
<proteinExistence type="inferred from homology"/>
<dbReference type="PANTHER" id="PTHR30069">
    <property type="entry name" value="TONB-DEPENDENT OUTER MEMBRANE RECEPTOR"/>
    <property type="match status" value="1"/>
</dbReference>
<keyword evidence="15" id="KW-1185">Reference proteome</keyword>
<dbReference type="PANTHER" id="PTHR30069:SF42">
    <property type="entry name" value="FERRIC AEROBACTIN RECEPTOR"/>
    <property type="match status" value="1"/>
</dbReference>
<dbReference type="Gene3D" id="3.55.50.30">
    <property type="match status" value="1"/>
</dbReference>
<keyword evidence="4" id="KW-0410">Iron transport</keyword>
<dbReference type="PROSITE" id="PS52016">
    <property type="entry name" value="TONB_DEPENDENT_REC_3"/>
    <property type="match status" value="1"/>
</dbReference>
<evidence type="ECO:0000313" key="14">
    <source>
        <dbReference type="EMBL" id="MCW4630701.1"/>
    </source>
</evidence>
<dbReference type="InterPro" id="IPR039426">
    <property type="entry name" value="TonB-dep_rcpt-like"/>
</dbReference>
<dbReference type="Gene3D" id="2.170.130.10">
    <property type="entry name" value="TonB-dependent receptor, plug domain"/>
    <property type="match status" value="1"/>
</dbReference>
<evidence type="ECO:0000256" key="8">
    <source>
        <dbReference type="ARBA" id="ARBA00023136"/>
    </source>
</evidence>
<protein>
    <submittedName>
        <fullName evidence="14">TonB-dependent receptor</fullName>
    </submittedName>
</protein>
<sequence length="808" mass="88703">MSTRKKTHLKTQFQKVISTTLTCSGLIIASGLSPFTVAQDTTDQTISEPLRIEAGNLGKVLTEFAARHNIALSFNPALTRHLNSEGISGNSSPIELIEQLLSNTDLVVIANQDGTYSLTERTQNLTADNQAINLNTLIIQTSRSNTKKENSPQVVTVITRQQIEDQLSISSDSSQALASLLPAYSPNTQKLNNSSQTFRGRSVLYMVDGVPQSNPIREGSRSAHTIDLAMVDRIEVIHGASAVHGLGATGGIINFITKSNRSNEVKQHVDVQLTTPTDEISSDSLGYKIGYQVEGSAGDFDYLVGLTNEVQGIYLDADGNYVGAATVRGDIMDSNSHDVFVKLGYWLTDDKRLELEANKYRLKSRMNFTGVDGDRENGVATSSIKGTPPNGVAPYNDVQTTSLFYTDSDLDGMEFKAQVFHQDFEGRYGASNSNSFQDVSIAPVGTLYDQSQNQSEKVGAKFSLTKDDLLNSNLSITTGLDLLQDKTSQTLVLTNRTYVPETEYTNYAPFIQFEYKPTDRLVLQAGVRNEHAKLDVDTYRTVATNKNTSVLVDGGSPSFSDTVYNAGAVFKLTPSISVFANYSQGFGMPDVGRILRGVSTADQDVDTLIDLSPILTDNYEAGFRIHRNAFDFELSAYQSNSDLGSRIENQNGLYVVKREKKEIHGAEASLGFQLNKDHKLQASYSYIQGKSDTDGDGKVDTKLTGADIPPNRLVTSWNARWDEKLSSLLQVSHAFSRSFDDEDLNFDGYTLVDASVGYKLPVGKMSVAVANLFNEDYFTYYSQAAYANDSFYFKGRGRTLTLAYGLDF</sequence>
<gene>
    <name evidence="14" type="ORF">ONZ52_17875</name>
</gene>
<keyword evidence="8 10" id="KW-0472">Membrane</keyword>
<evidence type="ECO:0000256" key="10">
    <source>
        <dbReference type="PROSITE-ProRule" id="PRU01360"/>
    </source>
</evidence>
<comment type="caution">
    <text evidence="14">The sequence shown here is derived from an EMBL/GenBank/DDBJ whole genome shotgun (WGS) entry which is preliminary data.</text>
</comment>
<keyword evidence="14" id="KW-0675">Receptor</keyword>
<evidence type="ECO:0000256" key="1">
    <source>
        <dbReference type="ARBA" id="ARBA00004571"/>
    </source>
</evidence>
<dbReference type="EMBL" id="JAPEUL010000009">
    <property type="protein sequence ID" value="MCW4630701.1"/>
    <property type="molecule type" value="Genomic_DNA"/>
</dbReference>
<dbReference type="InterPro" id="IPR000531">
    <property type="entry name" value="Beta-barrel_TonB"/>
</dbReference>
<keyword evidence="5 10" id="KW-0812">Transmembrane</keyword>
<dbReference type="RefSeq" id="WP_265220041.1">
    <property type="nucleotide sequence ID" value="NZ_JAPEUL010000009.1"/>
</dbReference>
<evidence type="ECO:0000256" key="9">
    <source>
        <dbReference type="ARBA" id="ARBA00023237"/>
    </source>
</evidence>
<dbReference type="InterPro" id="IPR037066">
    <property type="entry name" value="Plug_dom_sf"/>
</dbReference>
<keyword evidence="6" id="KW-0408">Iron</keyword>
<dbReference type="InterPro" id="IPR011662">
    <property type="entry name" value="Secretin/TonB_short_N"/>
</dbReference>
<keyword evidence="12" id="KW-0732">Signal</keyword>
<comment type="similarity">
    <text evidence="10 11">Belongs to the TonB-dependent receptor family.</text>
</comment>
<evidence type="ECO:0000256" key="2">
    <source>
        <dbReference type="ARBA" id="ARBA00022448"/>
    </source>
</evidence>
<dbReference type="SMART" id="SM00965">
    <property type="entry name" value="STN"/>
    <property type="match status" value="1"/>
</dbReference>
<dbReference type="Gene3D" id="2.40.170.20">
    <property type="entry name" value="TonB-dependent receptor, beta-barrel domain"/>
    <property type="match status" value="1"/>
</dbReference>
<name>A0ABT3KJJ0_9GAMM</name>
<evidence type="ECO:0000256" key="12">
    <source>
        <dbReference type="SAM" id="SignalP"/>
    </source>
</evidence>
<dbReference type="Pfam" id="PF00593">
    <property type="entry name" value="TonB_dep_Rec_b-barrel"/>
    <property type="match status" value="1"/>
</dbReference>
<evidence type="ECO:0000259" key="13">
    <source>
        <dbReference type="SMART" id="SM00965"/>
    </source>
</evidence>
<evidence type="ECO:0000256" key="6">
    <source>
        <dbReference type="ARBA" id="ARBA00023004"/>
    </source>
</evidence>
<keyword evidence="3 10" id="KW-1134">Transmembrane beta strand</keyword>
<evidence type="ECO:0000256" key="4">
    <source>
        <dbReference type="ARBA" id="ARBA00022496"/>
    </source>
</evidence>
<dbReference type="Proteomes" id="UP001431181">
    <property type="component" value="Unassembled WGS sequence"/>
</dbReference>
<reference evidence="14" key="1">
    <citation type="submission" date="2022-11" db="EMBL/GenBank/DDBJ databases">
        <title>Marinomonas sp. nov., isolated from marine algae.</title>
        <authorList>
            <person name="Choi D.G."/>
            <person name="Kim J.M."/>
            <person name="Lee J.K."/>
            <person name="Baek J.H."/>
            <person name="Jeon C.O."/>
        </authorList>
    </citation>
    <scope>NUCLEOTIDE SEQUENCE</scope>
    <source>
        <strain evidence="14">KJ51-3</strain>
    </source>
</reference>
<keyword evidence="4" id="KW-0406">Ion transport</keyword>
<comment type="subcellular location">
    <subcellularLocation>
        <location evidence="1 10">Cell outer membrane</location>
        <topology evidence="1 10">Multi-pass membrane protein</topology>
    </subcellularLocation>
</comment>
<feature type="signal peptide" evidence="12">
    <location>
        <begin position="1"/>
        <end position="38"/>
    </location>
</feature>
<dbReference type="SUPFAM" id="SSF56935">
    <property type="entry name" value="Porins"/>
    <property type="match status" value="1"/>
</dbReference>
<dbReference type="CDD" id="cd01347">
    <property type="entry name" value="ligand_gated_channel"/>
    <property type="match status" value="1"/>
</dbReference>
<evidence type="ECO:0000256" key="11">
    <source>
        <dbReference type="RuleBase" id="RU003357"/>
    </source>
</evidence>
<feature type="chain" id="PRO_5047255014" evidence="12">
    <location>
        <begin position="39"/>
        <end position="808"/>
    </location>
</feature>
<organism evidence="14 15">
    <name type="scientific">Marinomonas rhodophyticola</name>
    <dbReference type="NCBI Taxonomy" id="2992803"/>
    <lineage>
        <taxon>Bacteria</taxon>
        <taxon>Pseudomonadati</taxon>
        <taxon>Pseudomonadota</taxon>
        <taxon>Gammaproteobacteria</taxon>
        <taxon>Oceanospirillales</taxon>
        <taxon>Oceanospirillaceae</taxon>
        <taxon>Marinomonas</taxon>
    </lineage>
</organism>
<feature type="domain" description="Secretin/TonB short N-terminal" evidence="13">
    <location>
        <begin position="70"/>
        <end position="121"/>
    </location>
</feature>
<dbReference type="Pfam" id="PF07715">
    <property type="entry name" value="Plug"/>
    <property type="match status" value="1"/>
</dbReference>
<evidence type="ECO:0000256" key="5">
    <source>
        <dbReference type="ARBA" id="ARBA00022692"/>
    </source>
</evidence>
<keyword evidence="2 10" id="KW-0813">Transport</keyword>
<accession>A0ABT3KJJ0</accession>
<evidence type="ECO:0000256" key="3">
    <source>
        <dbReference type="ARBA" id="ARBA00022452"/>
    </source>
</evidence>